<organism evidence="1 2">
    <name type="scientific">Hypoxylon rubiginosum</name>
    <dbReference type="NCBI Taxonomy" id="110542"/>
    <lineage>
        <taxon>Eukaryota</taxon>
        <taxon>Fungi</taxon>
        <taxon>Dikarya</taxon>
        <taxon>Ascomycota</taxon>
        <taxon>Pezizomycotina</taxon>
        <taxon>Sordariomycetes</taxon>
        <taxon>Xylariomycetidae</taxon>
        <taxon>Xylariales</taxon>
        <taxon>Hypoxylaceae</taxon>
        <taxon>Hypoxylon</taxon>
    </lineage>
</organism>
<evidence type="ECO:0000313" key="1">
    <source>
        <dbReference type="EMBL" id="KAI4865309.1"/>
    </source>
</evidence>
<dbReference type="Proteomes" id="UP001497700">
    <property type="component" value="Unassembled WGS sequence"/>
</dbReference>
<gene>
    <name evidence="1" type="ORF">F4820DRAFT_298731</name>
</gene>
<evidence type="ECO:0000313" key="2">
    <source>
        <dbReference type="Proteomes" id="UP001497700"/>
    </source>
</evidence>
<reference evidence="1 2" key="1">
    <citation type="journal article" date="2022" name="New Phytol.">
        <title>Ecological generalism drives hyperdiversity of secondary metabolite gene clusters in xylarialean endophytes.</title>
        <authorList>
            <person name="Franco M.E.E."/>
            <person name="Wisecaver J.H."/>
            <person name="Arnold A.E."/>
            <person name="Ju Y.M."/>
            <person name="Slot J.C."/>
            <person name="Ahrendt S."/>
            <person name="Moore L.P."/>
            <person name="Eastman K.E."/>
            <person name="Scott K."/>
            <person name="Konkel Z."/>
            <person name="Mondo S.J."/>
            <person name="Kuo A."/>
            <person name="Hayes R.D."/>
            <person name="Haridas S."/>
            <person name="Andreopoulos B."/>
            <person name="Riley R."/>
            <person name="LaButti K."/>
            <person name="Pangilinan J."/>
            <person name="Lipzen A."/>
            <person name="Amirebrahimi M."/>
            <person name="Yan J."/>
            <person name="Adam C."/>
            <person name="Keymanesh K."/>
            <person name="Ng V."/>
            <person name="Louie K."/>
            <person name="Northen T."/>
            <person name="Drula E."/>
            <person name="Henrissat B."/>
            <person name="Hsieh H.M."/>
            <person name="Youens-Clark K."/>
            <person name="Lutzoni F."/>
            <person name="Miadlikowska J."/>
            <person name="Eastwood D.C."/>
            <person name="Hamelin R.C."/>
            <person name="Grigoriev I.V."/>
            <person name="U'Ren J.M."/>
        </authorList>
    </citation>
    <scope>NUCLEOTIDE SEQUENCE [LARGE SCALE GENOMIC DNA]</scope>
    <source>
        <strain evidence="1 2">CBS 119005</strain>
    </source>
</reference>
<name>A0ACB9Z1K8_9PEZI</name>
<sequence length="252" mass="28481">MLVLGVLRRAHRTPLRFDVLRLPSVTSRGLRVRQNAQISVSGLRLESTKPKPSSPASSQLPPPQFAYPERLCVYHAGTGRITFLACLKISTLFIFVFFGFVVTPAYFEKEGLSPTVLRTTLSAVIPLLFVAYTTSPFVSFVHMRIPPFARQSEDMLRRFVRKLPPDTELDVTSMSFIAKPRASRVKLSDLRPVSRRLGIVNLARDTAAENATRKWYMFRAVADFSAQPSSNTVRRAPWVWESIVDTIKKQQV</sequence>
<keyword evidence="2" id="KW-1185">Reference proteome</keyword>
<dbReference type="EMBL" id="MU393473">
    <property type="protein sequence ID" value="KAI4865309.1"/>
    <property type="molecule type" value="Genomic_DNA"/>
</dbReference>
<proteinExistence type="predicted"/>
<comment type="caution">
    <text evidence="1">The sequence shown here is derived from an EMBL/GenBank/DDBJ whole genome shotgun (WGS) entry which is preliminary data.</text>
</comment>
<accession>A0ACB9Z1K8</accession>
<protein>
    <submittedName>
        <fullName evidence="1">Uncharacterized protein</fullName>
    </submittedName>
</protein>